<accession>A0A7K1FK99</accession>
<dbReference type="PRINTS" id="PR01036">
    <property type="entry name" value="TCRTETB"/>
</dbReference>
<keyword evidence="4" id="KW-1003">Cell membrane</keyword>
<dbReference type="AlphaFoldDB" id="A0A7K1FK99"/>
<evidence type="ECO:0000256" key="2">
    <source>
        <dbReference type="ARBA" id="ARBA00007520"/>
    </source>
</evidence>
<dbReference type="Pfam" id="PF07690">
    <property type="entry name" value="MFS_1"/>
    <property type="match status" value="1"/>
</dbReference>
<feature type="compositionally biased region" description="Basic and acidic residues" evidence="8">
    <location>
        <begin position="557"/>
        <end position="567"/>
    </location>
</feature>
<evidence type="ECO:0000256" key="9">
    <source>
        <dbReference type="SAM" id="Phobius"/>
    </source>
</evidence>
<dbReference type="CDD" id="cd17502">
    <property type="entry name" value="MFS_Azr1_MDR_like"/>
    <property type="match status" value="1"/>
</dbReference>
<dbReference type="PANTHER" id="PTHR23501:SF197">
    <property type="entry name" value="COMD"/>
    <property type="match status" value="1"/>
</dbReference>
<dbReference type="GO" id="GO:0022857">
    <property type="term" value="F:transmembrane transporter activity"/>
    <property type="evidence" value="ECO:0007669"/>
    <property type="project" value="InterPro"/>
</dbReference>
<feature type="transmembrane region" description="Helical" evidence="9">
    <location>
        <begin position="363"/>
        <end position="388"/>
    </location>
</feature>
<dbReference type="InterPro" id="IPR011701">
    <property type="entry name" value="MFS"/>
</dbReference>
<dbReference type="EMBL" id="WLYK01000003">
    <property type="protein sequence ID" value="MTD14562.1"/>
    <property type="molecule type" value="Genomic_DNA"/>
</dbReference>
<comment type="caution">
    <text evidence="11">The sequence shown here is derived from an EMBL/GenBank/DDBJ whole genome shotgun (WGS) entry which is preliminary data.</text>
</comment>
<evidence type="ECO:0000313" key="12">
    <source>
        <dbReference type="Proteomes" id="UP000460221"/>
    </source>
</evidence>
<evidence type="ECO:0000259" key="10">
    <source>
        <dbReference type="PROSITE" id="PS50850"/>
    </source>
</evidence>
<feature type="transmembrane region" description="Helical" evidence="9">
    <location>
        <begin position="338"/>
        <end position="357"/>
    </location>
</feature>
<evidence type="ECO:0000256" key="7">
    <source>
        <dbReference type="ARBA" id="ARBA00023136"/>
    </source>
</evidence>
<feature type="transmembrane region" description="Helical" evidence="9">
    <location>
        <begin position="409"/>
        <end position="428"/>
    </location>
</feature>
<dbReference type="InterPro" id="IPR004638">
    <property type="entry name" value="EmrB-like"/>
</dbReference>
<feature type="transmembrane region" description="Helical" evidence="9">
    <location>
        <begin position="265"/>
        <end position="293"/>
    </location>
</feature>
<feature type="transmembrane region" description="Helical" evidence="9">
    <location>
        <begin position="142"/>
        <end position="160"/>
    </location>
</feature>
<feature type="transmembrane region" description="Helical" evidence="9">
    <location>
        <begin position="305"/>
        <end position="326"/>
    </location>
</feature>
<dbReference type="InterPro" id="IPR036259">
    <property type="entry name" value="MFS_trans_sf"/>
</dbReference>
<protein>
    <submittedName>
        <fullName evidence="11">DHA2 family efflux MFS transporter permease subunit</fullName>
    </submittedName>
</protein>
<organism evidence="11 12">
    <name type="scientific">Nakamurella alba</name>
    <dbReference type="NCBI Taxonomy" id="2665158"/>
    <lineage>
        <taxon>Bacteria</taxon>
        <taxon>Bacillati</taxon>
        <taxon>Actinomycetota</taxon>
        <taxon>Actinomycetes</taxon>
        <taxon>Nakamurellales</taxon>
        <taxon>Nakamurellaceae</taxon>
        <taxon>Nakamurella</taxon>
    </lineage>
</organism>
<dbReference type="GO" id="GO:0005886">
    <property type="term" value="C:plasma membrane"/>
    <property type="evidence" value="ECO:0007669"/>
    <property type="project" value="UniProtKB-SubCell"/>
</dbReference>
<evidence type="ECO:0000256" key="6">
    <source>
        <dbReference type="ARBA" id="ARBA00022989"/>
    </source>
</evidence>
<feature type="transmembrane region" description="Helical" evidence="9">
    <location>
        <begin position="234"/>
        <end position="253"/>
    </location>
</feature>
<evidence type="ECO:0000256" key="3">
    <source>
        <dbReference type="ARBA" id="ARBA00022448"/>
    </source>
</evidence>
<feature type="transmembrane region" description="Helical" evidence="9">
    <location>
        <begin position="52"/>
        <end position="72"/>
    </location>
</feature>
<feature type="transmembrane region" description="Helical" evidence="9">
    <location>
        <begin position="172"/>
        <end position="191"/>
    </location>
</feature>
<dbReference type="RefSeq" id="WP_154768556.1">
    <property type="nucleotide sequence ID" value="NZ_WLYK01000003.1"/>
</dbReference>
<feature type="transmembrane region" description="Helical" evidence="9">
    <location>
        <begin position="479"/>
        <end position="497"/>
    </location>
</feature>
<feature type="transmembrane region" description="Helical" evidence="9">
    <location>
        <begin position="84"/>
        <end position="106"/>
    </location>
</feature>
<evidence type="ECO:0000256" key="1">
    <source>
        <dbReference type="ARBA" id="ARBA00004651"/>
    </source>
</evidence>
<keyword evidence="12" id="KW-1185">Reference proteome</keyword>
<dbReference type="PANTHER" id="PTHR23501">
    <property type="entry name" value="MAJOR FACILITATOR SUPERFAMILY"/>
    <property type="match status" value="1"/>
</dbReference>
<comment type="subcellular location">
    <subcellularLocation>
        <location evidence="1">Cell membrane</location>
        <topology evidence="1">Multi-pass membrane protein</topology>
    </subcellularLocation>
</comment>
<feature type="transmembrane region" description="Helical" evidence="9">
    <location>
        <begin position="112"/>
        <end position="130"/>
    </location>
</feature>
<keyword evidence="6 9" id="KW-1133">Transmembrane helix</keyword>
<dbReference type="Proteomes" id="UP000460221">
    <property type="component" value="Unassembled WGS sequence"/>
</dbReference>
<feature type="transmembrane region" description="Helical" evidence="9">
    <location>
        <begin position="16"/>
        <end position="32"/>
    </location>
</feature>
<reference evidence="11 12" key="1">
    <citation type="submission" date="2019-11" db="EMBL/GenBank/DDBJ databases">
        <authorList>
            <person name="Jiang L.-Q."/>
        </authorList>
    </citation>
    <scope>NUCLEOTIDE SEQUENCE [LARGE SCALE GENOMIC DNA]</scope>
    <source>
        <strain evidence="11 12">YIM 132087</strain>
    </source>
</reference>
<keyword evidence="5 9" id="KW-0812">Transmembrane</keyword>
<proteinExistence type="inferred from homology"/>
<evidence type="ECO:0000313" key="11">
    <source>
        <dbReference type="EMBL" id="MTD14562.1"/>
    </source>
</evidence>
<feature type="domain" description="Major facilitator superfamily (MFS) profile" evidence="10">
    <location>
        <begin position="19"/>
        <end position="502"/>
    </location>
</feature>
<dbReference type="FunFam" id="1.20.1720.10:FF:000004">
    <property type="entry name" value="EmrB/QacA family drug resistance transporter"/>
    <property type="match status" value="1"/>
</dbReference>
<evidence type="ECO:0000256" key="4">
    <source>
        <dbReference type="ARBA" id="ARBA00022475"/>
    </source>
</evidence>
<dbReference type="Gene3D" id="1.20.1720.10">
    <property type="entry name" value="Multidrug resistance protein D"/>
    <property type="match status" value="1"/>
</dbReference>
<evidence type="ECO:0000256" key="5">
    <source>
        <dbReference type="ARBA" id="ARBA00022692"/>
    </source>
</evidence>
<dbReference type="Gene3D" id="1.20.1250.20">
    <property type="entry name" value="MFS general substrate transporter like domains"/>
    <property type="match status" value="1"/>
</dbReference>
<comment type="similarity">
    <text evidence="2">Belongs to the major facilitator superfamily. TCR/Tet family.</text>
</comment>
<keyword evidence="7 9" id="KW-0472">Membrane</keyword>
<gene>
    <name evidence="11" type="ORF">GIS00_11455</name>
</gene>
<dbReference type="PROSITE" id="PS50850">
    <property type="entry name" value="MFS"/>
    <property type="match status" value="1"/>
</dbReference>
<dbReference type="SUPFAM" id="SSF103473">
    <property type="entry name" value="MFS general substrate transporter"/>
    <property type="match status" value="1"/>
</dbReference>
<dbReference type="InterPro" id="IPR020846">
    <property type="entry name" value="MFS_dom"/>
</dbReference>
<feature type="transmembrane region" description="Helical" evidence="9">
    <location>
        <begin position="203"/>
        <end position="222"/>
    </location>
</feature>
<evidence type="ECO:0000256" key="8">
    <source>
        <dbReference type="SAM" id="MobiDB-lite"/>
    </source>
</evidence>
<feature type="region of interest" description="Disordered" evidence="8">
    <location>
        <begin position="517"/>
        <end position="567"/>
    </location>
</feature>
<keyword evidence="3" id="KW-0813">Transport</keyword>
<name>A0A7K1FK99_9ACTN</name>
<dbReference type="NCBIfam" id="TIGR00711">
    <property type="entry name" value="efflux_EmrB"/>
    <property type="match status" value="1"/>
</dbReference>
<sequence>MTTTAPAPLVLTQKRIWLIFSALVAGMFLASLDQTIVSTAMPTIVGDLGGVAHMAWVTTAYLLATTIAMPIYGKFGDIFGRRGLFLFAIAIFTLGSLGAAISTSFWEFVTFRGIQGLGGGGLMILSQAIIADIVPAKDRGKYLGPLGAIFGVTAVAGPLLGGLFTDHLGWEWCFWINVPIGVAAFVIAWRTLSLPSRKNTAKVDWLGVVLLSAATTTLILFTDWGGKEYAWSSPAILGLIAAFLLAVVLFVVVELRAEQPIIPMYLFRNSVFVIATAIGLVLGVGMFSAIAFLPTFLQMASGTSASTSGLLMIPMMVGLMITVIASSTMITRTGRYRIYPIVGTLVTGAGMLWLTTLTGSTPIWLICCMIFVMGAGLGLIMQVIVLAVQNAVSPADIGTATSSNNYFREVGASLGVAIFGSIFTSRLVDNLTGAFTANAGQAAASGIDPANLIPEQVRAVGDPLHTAIVDSYADALAPVFWYLLPAIALAFVLSLFLKEVPLSDVAGMVARGEAVADGGPERLPVASEDDSTSRSDDENIDTAATVGAGSGSGAASDDGRQPDADRR</sequence>